<organism evidence="3 4">
    <name type="scientific">Butyrivibrio hungatei</name>
    <dbReference type="NCBI Taxonomy" id="185008"/>
    <lineage>
        <taxon>Bacteria</taxon>
        <taxon>Bacillati</taxon>
        <taxon>Bacillota</taxon>
        <taxon>Clostridia</taxon>
        <taxon>Lachnospirales</taxon>
        <taxon>Lachnospiraceae</taxon>
        <taxon>Butyrivibrio</taxon>
    </lineage>
</organism>
<keyword evidence="2" id="KW-0812">Transmembrane</keyword>
<dbReference type="OrthoDB" id="2051525at2"/>
<name>A0A1G5BQG1_9FIRM</name>
<gene>
    <name evidence="3" type="ORF">SAMN02910451_00762</name>
</gene>
<dbReference type="EMBL" id="FMUR01000005">
    <property type="protein sequence ID" value="SCX92455.1"/>
    <property type="molecule type" value="Genomic_DNA"/>
</dbReference>
<evidence type="ECO:0008006" key="5">
    <source>
        <dbReference type="Google" id="ProtNLM"/>
    </source>
</evidence>
<evidence type="ECO:0000313" key="3">
    <source>
        <dbReference type="EMBL" id="SCX92455.1"/>
    </source>
</evidence>
<sequence>MANAYIYGNTVRRTYEPDHVRRRVHVQEPLRRHKKRHHMSFGYLLFLSFAMIVMVGTLAFYISLQSRVTASMKNIAQLEKQLNSLKQDNDENYNRANGRMSLDEIKEAAIGFGMTYADDGQIVKYTDDGGDDYVRQLAPIPQASNK</sequence>
<dbReference type="RefSeq" id="WP_074461521.1">
    <property type="nucleotide sequence ID" value="NZ_FMUR01000005.1"/>
</dbReference>
<protein>
    <recommendedName>
        <fullName evidence="5">Cell division protein FtsL</fullName>
    </recommendedName>
</protein>
<accession>A0A1G5BQG1</accession>
<dbReference type="AlphaFoldDB" id="A0A1G5BQG1"/>
<reference evidence="4" key="1">
    <citation type="submission" date="2016-10" db="EMBL/GenBank/DDBJ databases">
        <authorList>
            <person name="Varghese N."/>
            <person name="Submissions S."/>
        </authorList>
    </citation>
    <scope>NUCLEOTIDE SEQUENCE [LARGE SCALE GENOMIC DNA]</scope>
    <source>
        <strain evidence="4">XBD2006</strain>
    </source>
</reference>
<evidence type="ECO:0000256" key="1">
    <source>
        <dbReference type="SAM" id="Coils"/>
    </source>
</evidence>
<keyword evidence="2" id="KW-0472">Membrane</keyword>
<feature type="coiled-coil region" evidence="1">
    <location>
        <begin position="68"/>
        <end position="95"/>
    </location>
</feature>
<keyword evidence="2" id="KW-1133">Transmembrane helix</keyword>
<keyword evidence="4" id="KW-1185">Reference proteome</keyword>
<dbReference type="Proteomes" id="UP000183047">
    <property type="component" value="Unassembled WGS sequence"/>
</dbReference>
<keyword evidence="1" id="KW-0175">Coiled coil</keyword>
<feature type="transmembrane region" description="Helical" evidence="2">
    <location>
        <begin position="41"/>
        <end position="64"/>
    </location>
</feature>
<evidence type="ECO:0000313" key="4">
    <source>
        <dbReference type="Proteomes" id="UP000183047"/>
    </source>
</evidence>
<proteinExistence type="predicted"/>
<evidence type="ECO:0000256" key="2">
    <source>
        <dbReference type="SAM" id="Phobius"/>
    </source>
</evidence>